<dbReference type="GO" id="GO:0046872">
    <property type="term" value="F:metal ion binding"/>
    <property type="evidence" value="ECO:0007669"/>
    <property type="project" value="UniProtKB-KW"/>
</dbReference>
<evidence type="ECO:0000313" key="9">
    <source>
        <dbReference type="EMBL" id="CAA7395691.1"/>
    </source>
</evidence>
<name>A0A7I8KDC5_SPIIN</name>
<dbReference type="PROSITE" id="PS00893">
    <property type="entry name" value="NUDIX_BOX"/>
    <property type="match status" value="1"/>
</dbReference>
<dbReference type="InterPro" id="IPR020084">
    <property type="entry name" value="NUDIX_hydrolase_CS"/>
</dbReference>
<dbReference type="Gene3D" id="3.90.79.10">
    <property type="entry name" value="Nucleoside Triphosphate Pyrophosphohydrolase"/>
    <property type="match status" value="1"/>
</dbReference>
<comment type="cofactor">
    <cofactor evidence="1">
        <name>Mn(2+)</name>
        <dbReference type="ChEBI" id="CHEBI:29035"/>
    </cofactor>
</comment>
<comment type="similarity">
    <text evidence="3">Belongs to the Nudix hydrolase family.</text>
</comment>
<dbReference type="InterPro" id="IPR015797">
    <property type="entry name" value="NUDIX_hydrolase-like_dom_sf"/>
</dbReference>
<evidence type="ECO:0000256" key="2">
    <source>
        <dbReference type="ARBA" id="ARBA00001946"/>
    </source>
</evidence>
<dbReference type="GO" id="GO:0016462">
    <property type="term" value="F:pyrophosphatase activity"/>
    <property type="evidence" value="ECO:0007669"/>
    <property type="project" value="InterPro"/>
</dbReference>
<keyword evidence="7" id="KW-0464">Manganese</keyword>
<comment type="cofactor">
    <cofactor evidence="2">
        <name>Mg(2+)</name>
        <dbReference type="ChEBI" id="CHEBI:18420"/>
    </cofactor>
</comment>
<proteinExistence type="inferred from homology"/>
<keyword evidence="4" id="KW-0479">Metal-binding</keyword>
<organism evidence="9 10">
    <name type="scientific">Spirodela intermedia</name>
    <name type="common">Intermediate duckweed</name>
    <dbReference type="NCBI Taxonomy" id="51605"/>
    <lineage>
        <taxon>Eukaryota</taxon>
        <taxon>Viridiplantae</taxon>
        <taxon>Streptophyta</taxon>
        <taxon>Embryophyta</taxon>
        <taxon>Tracheophyta</taxon>
        <taxon>Spermatophyta</taxon>
        <taxon>Magnoliopsida</taxon>
        <taxon>Liliopsida</taxon>
        <taxon>Araceae</taxon>
        <taxon>Lemnoideae</taxon>
        <taxon>Spirodela</taxon>
    </lineage>
</organism>
<dbReference type="CDD" id="cd04666">
    <property type="entry name" value="NUDIX_DIPP2_like_Nudt4"/>
    <property type="match status" value="1"/>
</dbReference>
<dbReference type="AlphaFoldDB" id="A0A7I8KDC5"/>
<reference evidence="9" key="1">
    <citation type="submission" date="2020-02" db="EMBL/GenBank/DDBJ databases">
        <authorList>
            <person name="Scholz U."/>
            <person name="Mascher M."/>
            <person name="Fiebig A."/>
        </authorList>
    </citation>
    <scope>NUCLEOTIDE SEQUENCE</scope>
</reference>
<sequence length="165" mass="18915">MVALVARRGRDLQRYNDQGHRLVVGCIPYRLKVDNPRRDEIGQALQVLIISSQKGHDIMFPKGGWESDETIEGAASREAVEEAGVMGHIEGQLGMWVFKSKTKDSCKEGYMFPMRVTMELHAWPEKSSRRRLWVSVAEVQKSCKQQWMKEALDKLVEQLLARSSR</sequence>
<dbReference type="Pfam" id="PF00293">
    <property type="entry name" value="NUDIX"/>
    <property type="match status" value="1"/>
</dbReference>
<dbReference type="EMBL" id="LR746268">
    <property type="protein sequence ID" value="CAA7395691.1"/>
    <property type="molecule type" value="Genomic_DNA"/>
</dbReference>
<evidence type="ECO:0000256" key="1">
    <source>
        <dbReference type="ARBA" id="ARBA00001936"/>
    </source>
</evidence>
<dbReference type="OrthoDB" id="2011998at2759"/>
<dbReference type="GO" id="GO:0005737">
    <property type="term" value="C:cytoplasm"/>
    <property type="evidence" value="ECO:0007669"/>
    <property type="project" value="TreeGrafter"/>
</dbReference>
<dbReference type="InterPro" id="IPR047198">
    <property type="entry name" value="DDP-like_NUDIX"/>
</dbReference>
<evidence type="ECO:0000259" key="8">
    <source>
        <dbReference type="PROSITE" id="PS51462"/>
    </source>
</evidence>
<evidence type="ECO:0000256" key="6">
    <source>
        <dbReference type="ARBA" id="ARBA00022842"/>
    </source>
</evidence>
<dbReference type="PANTHER" id="PTHR12629:SF42">
    <property type="entry name" value="OS02G0734300 PROTEIN"/>
    <property type="match status" value="1"/>
</dbReference>
<evidence type="ECO:0000256" key="4">
    <source>
        <dbReference type="ARBA" id="ARBA00022723"/>
    </source>
</evidence>
<evidence type="ECO:0000256" key="5">
    <source>
        <dbReference type="ARBA" id="ARBA00022801"/>
    </source>
</evidence>
<dbReference type="Proteomes" id="UP000663760">
    <property type="component" value="Chromosome 5"/>
</dbReference>
<accession>A0A7I8KDC5</accession>
<evidence type="ECO:0000256" key="3">
    <source>
        <dbReference type="ARBA" id="ARBA00005582"/>
    </source>
</evidence>
<dbReference type="InterPro" id="IPR000086">
    <property type="entry name" value="NUDIX_hydrolase_dom"/>
</dbReference>
<dbReference type="PANTHER" id="PTHR12629">
    <property type="entry name" value="DIPHOSPHOINOSITOL POLYPHOSPHATE PHOSPHOHYDROLASE"/>
    <property type="match status" value="1"/>
</dbReference>
<evidence type="ECO:0000313" key="10">
    <source>
        <dbReference type="Proteomes" id="UP000663760"/>
    </source>
</evidence>
<dbReference type="GO" id="GO:0005634">
    <property type="term" value="C:nucleus"/>
    <property type="evidence" value="ECO:0007669"/>
    <property type="project" value="TreeGrafter"/>
</dbReference>
<dbReference type="PROSITE" id="PS51462">
    <property type="entry name" value="NUDIX"/>
    <property type="match status" value="1"/>
</dbReference>
<keyword evidence="10" id="KW-1185">Reference proteome</keyword>
<keyword evidence="6" id="KW-0460">Magnesium</keyword>
<evidence type="ECO:0000256" key="7">
    <source>
        <dbReference type="ARBA" id="ARBA00023211"/>
    </source>
</evidence>
<dbReference type="SUPFAM" id="SSF55811">
    <property type="entry name" value="Nudix"/>
    <property type="match status" value="1"/>
</dbReference>
<feature type="domain" description="Nudix hydrolase" evidence="8">
    <location>
        <begin position="19"/>
        <end position="156"/>
    </location>
</feature>
<keyword evidence="5" id="KW-0378">Hydrolase</keyword>
<protein>
    <recommendedName>
        <fullName evidence="8">Nudix hydrolase domain-containing protein</fullName>
    </recommendedName>
</protein>
<dbReference type="FunFam" id="3.90.79.10:FF:000022">
    <property type="entry name" value="Nudix hydrolase 17, mitochondrial"/>
    <property type="match status" value="1"/>
</dbReference>
<gene>
    <name evidence="9" type="ORF">SI8410_05006354</name>
</gene>